<evidence type="ECO:0000313" key="3">
    <source>
        <dbReference type="Proteomes" id="UP001156389"/>
    </source>
</evidence>
<feature type="transmembrane region" description="Helical" evidence="1">
    <location>
        <begin position="21"/>
        <end position="41"/>
    </location>
</feature>
<proteinExistence type="predicted"/>
<gene>
    <name evidence="2" type="ORF">LHJ74_33900</name>
</gene>
<keyword evidence="1" id="KW-0472">Membrane</keyword>
<accession>A0ABT2K5R6</accession>
<dbReference type="EMBL" id="JAJAGO010000031">
    <property type="protein sequence ID" value="MCT2594849.1"/>
    <property type="molecule type" value="Genomic_DNA"/>
</dbReference>
<sequence>MAALTDITSSPRRRGDVGARLPWWAVALPAVTFFALLLLIVSGGGADAAEYGEPGTRLLERIEAALPG</sequence>
<name>A0ABT2K5R6_9ACTN</name>
<evidence type="ECO:0000256" key="1">
    <source>
        <dbReference type="SAM" id="Phobius"/>
    </source>
</evidence>
<organism evidence="2 3">
    <name type="scientific">Streptomyces gossypii</name>
    <dbReference type="NCBI Taxonomy" id="2883101"/>
    <lineage>
        <taxon>Bacteria</taxon>
        <taxon>Bacillati</taxon>
        <taxon>Actinomycetota</taxon>
        <taxon>Actinomycetes</taxon>
        <taxon>Kitasatosporales</taxon>
        <taxon>Streptomycetaceae</taxon>
        <taxon>Streptomyces</taxon>
    </lineage>
</organism>
<comment type="caution">
    <text evidence="2">The sequence shown here is derived from an EMBL/GenBank/DDBJ whole genome shotgun (WGS) entry which is preliminary data.</text>
</comment>
<reference evidence="2 3" key="1">
    <citation type="submission" date="2021-10" db="EMBL/GenBank/DDBJ databases">
        <title>Streptomyces gossypii sp. nov., isolated from soil collected from cotton field.</title>
        <authorList>
            <person name="Ge X."/>
            <person name="Chen X."/>
            <person name="Liu W."/>
        </authorList>
    </citation>
    <scope>NUCLEOTIDE SEQUENCE [LARGE SCALE GENOMIC DNA]</scope>
    <source>
        <strain evidence="2 3">N2-109</strain>
    </source>
</reference>
<evidence type="ECO:0000313" key="2">
    <source>
        <dbReference type="EMBL" id="MCT2594849.1"/>
    </source>
</evidence>
<dbReference type="Proteomes" id="UP001156389">
    <property type="component" value="Unassembled WGS sequence"/>
</dbReference>
<dbReference type="RefSeq" id="WP_260222219.1">
    <property type="nucleotide sequence ID" value="NZ_JAJAGO010000031.1"/>
</dbReference>
<keyword evidence="3" id="KW-1185">Reference proteome</keyword>
<keyword evidence="1" id="KW-1133">Transmembrane helix</keyword>
<evidence type="ECO:0008006" key="4">
    <source>
        <dbReference type="Google" id="ProtNLM"/>
    </source>
</evidence>
<protein>
    <recommendedName>
        <fullName evidence="4">ABC transporter permease</fullName>
    </recommendedName>
</protein>
<keyword evidence="1" id="KW-0812">Transmembrane</keyword>